<dbReference type="InterPro" id="IPR025855">
    <property type="entry name" value="Replic_Relax"/>
</dbReference>
<dbReference type="AlphaFoldDB" id="A0A7Y6F344"/>
<dbReference type="Pfam" id="PF13814">
    <property type="entry name" value="Replic_Relax"/>
    <property type="match status" value="1"/>
</dbReference>
<gene>
    <name evidence="1" type="ORF">G6W59_21585</name>
</gene>
<dbReference type="Proteomes" id="UP000540128">
    <property type="component" value="Unassembled WGS sequence"/>
</dbReference>
<evidence type="ECO:0008006" key="3">
    <source>
        <dbReference type="Google" id="ProtNLM"/>
    </source>
</evidence>
<proteinExistence type="predicted"/>
<organism evidence="1 2">
    <name type="scientific">Streptomyces odorifer</name>
    <dbReference type="NCBI Taxonomy" id="53450"/>
    <lineage>
        <taxon>Bacteria</taxon>
        <taxon>Bacillati</taxon>
        <taxon>Actinomycetota</taxon>
        <taxon>Actinomycetes</taxon>
        <taxon>Kitasatosporales</taxon>
        <taxon>Streptomycetaceae</taxon>
        <taxon>Streptomyces</taxon>
        <taxon>Streptomyces albidoflavus group</taxon>
    </lineage>
</organism>
<dbReference type="EMBL" id="JAANNT010000020">
    <property type="protein sequence ID" value="NUV30867.1"/>
    <property type="molecule type" value="Genomic_DNA"/>
</dbReference>
<dbReference type="RefSeq" id="WP_175457136.1">
    <property type="nucleotide sequence ID" value="NZ_JAANNT010000020.1"/>
</dbReference>
<accession>A0A7Y6F344</accession>
<name>A0A7Y6F344_9ACTN</name>
<sequence>MFLPSPKETRAHRTLAALAVHRQATGEQLHRLVVPDSGPRALAPVLAQLAEEELIGSITLPNSGRKRAWFLTHRGAGVCRDWPELRGRQPLPLSTSMAASMRAAHTLTVVRTHLAFLDDAREQGDEYGPLDWAPEVAHNVSDGERLVADALMRYVVLSAEGRVKLRAFVEVDRATMSGEDLAAKLISYARFHTYTPPAPGGRLTAGTNSVAWLRWYPTMPRVLFVLTGAGPRALANRLADLREMAAEHPLVAAMAAKVPLGAAVLEDVEEHGARAAVWTSLAGPEERCGWDELKPASAPATRVT</sequence>
<comment type="caution">
    <text evidence="1">The sequence shown here is derived from an EMBL/GenBank/DDBJ whole genome shotgun (WGS) entry which is preliminary data.</text>
</comment>
<keyword evidence="2" id="KW-1185">Reference proteome</keyword>
<evidence type="ECO:0000313" key="2">
    <source>
        <dbReference type="Proteomes" id="UP000540128"/>
    </source>
</evidence>
<evidence type="ECO:0000313" key="1">
    <source>
        <dbReference type="EMBL" id="NUV30867.1"/>
    </source>
</evidence>
<reference evidence="1 2" key="1">
    <citation type="submission" date="2020-03" db="EMBL/GenBank/DDBJ databases">
        <title>Complete genome sequence of sixteen Streptomyces strains facilitates identification of candidate genes involved in plant growth-promotion in grain legumes and cereals.</title>
        <authorList>
            <person name="Gopalakrishnan S."/>
            <person name="Thakur V."/>
            <person name="Saxena R."/>
            <person name="Vadlamudi S."/>
            <person name="Purohit S."/>
            <person name="Kumar V."/>
            <person name="Rathore A."/>
            <person name="Chitikineni A."/>
            <person name="Varshney R.K."/>
        </authorList>
    </citation>
    <scope>NUCLEOTIDE SEQUENCE [LARGE SCALE GENOMIC DNA]</scope>
    <source>
        <strain evidence="1 2">KAI-180</strain>
    </source>
</reference>
<protein>
    <recommendedName>
        <fullName evidence="3">Replication-relaxation</fullName>
    </recommendedName>
</protein>